<evidence type="ECO:0000256" key="1">
    <source>
        <dbReference type="SAM" id="Phobius"/>
    </source>
</evidence>
<keyword evidence="1" id="KW-0472">Membrane</keyword>
<evidence type="ECO:0000313" key="3">
    <source>
        <dbReference type="EMBL" id="KAL0327326.1"/>
    </source>
</evidence>
<keyword evidence="1" id="KW-1133">Transmembrane helix</keyword>
<dbReference type="InterPro" id="IPR016137">
    <property type="entry name" value="RGS"/>
</dbReference>
<feature type="transmembrane region" description="Helical" evidence="1">
    <location>
        <begin position="186"/>
        <end position="208"/>
    </location>
</feature>
<dbReference type="PANTHER" id="PTHR10845">
    <property type="entry name" value="REGULATOR OF G PROTEIN SIGNALING"/>
    <property type="match status" value="1"/>
</dbReference>
<proteinExistence type="predicted"/>
<gene>
    <name evidence="3" type="ORF">Sangu_1810600</name>
</gene>
<feature type="transmembrane region" description="Helical" evidence="1">
    <location>
        <begin position="14"/>
        <end position="37"/>
    </location>
</feature>
<feature type="transmembrane region" description="Helical" evidence="1">
    <location>
        <begin position="154"/>
        <end position="174"/>
    </location>
</feature>
<reference evidence="3" key="2">
    <citation type="journal article" date="2024" name="Plant">
        <title>Genomic evolution and insights into agronomic trait innovations of Sesamum species.</title>
        <authorList>
            <person name="Miao H."/>
            <person name="Wang L."/>
            <person name="Qu L."/>
            <person name="Liu H."/>
            <person name="Sun Y."/>
            <person name="Le M."/>
            <person name="Wang Q."/>
            <person name="Wei S."/>
            <person name="Zheng Y."/>
            <person name="Lin W."/>
            <person name="Duan Y."/>
            <person name="Cao H."/>
            <person name="Xiong S."/>
            <person name="Wang X."/>
            <person name="Wei L."/>
            <person name="Li C."/>
            <person name="Ma Q."/>
            <person name="Ju M."/>
            <person name="Zhao R."/>
            <person name="Li G."/>
            <person name="Mu C."/>
            <person name="Tian Q."/>
            <person name="Mei H."/>
            <person name="Zhang T."/>
            <person name="Gao T."/>
            <person name="Zhang H."/>
        </authorList>
    </citation>
    <scope>NUCLEOTIDE SEQUENCE</scope>
    <source>
        <strain evidence="3">G01</strain>
    </source>
</reference>
<dbReference type="SMART" id="SM00315">
    <property type="entry name" value="RGS"/>
    <property type="match status" value="1"/>
</dbReference>
<feature type="transmembrane region" description="Helical" evidence="1">
    <location>
        <begin position="49"/>
        <end position="74"/>
    </location>
</feature>
<dbReference type="SUPFAM" id="SSF48097">
    <property type="entry name" value="Regulator of G-protein signaling, RGS"/>
    <property type="match status" value="1"/>
</dbReference>
<name>A0AAW2MB52_9LAMI</name>
<dbReference type="Gene3D" id="1.10.167.10">
    <property type="entry name" value="Regulator of G-protein Signalling 4, domain 2"/>
    <property type="match status" value="1"/>
</dbReference>
<dbReference type="InterPro" id="IPR044926">
    <property type="entry name" value="RGS_subdomain_2"/>
</dbReference>
<dbReference type="EMBL" id="JACGWK010000011">
    <property type="protein sequence ID" value="KAL0327326.1"/>
    <property type="molecule type" value="Genomic_DNA"/>
</dbReference>
<dbReference type="PROSITE" id="PS50132">
    <property type="entry name" value="RGS"/>
    <property type="match status" value="1"/>
</dbReference>
<feature type="domain" description="RGS" evidence="2">
    <location>
        <begin position="255"/>
        <end position="356"/>
    </location>
</feature>
<dbReference type="PANTHER" id="PTHR10845:SF192">
    <property type="entry name" value="DOUBLE HIT, ISOFORM B"/>
    <property type="match status" value="1"/>
</dbReference>
<accession>A0AAW2MB52</accession>
<reference evidence="3" key="1">
    <citation type="submission" date="2020-06" db="EMBL/GenBank/DDBJ databases">
        <authorList>
            <person name="Li T."/>
            <person name="Hu X."/>
            <person name="Zhang T."/>
            <person name="Song X."/>
            <person name="Zhang H."/>
            <person name="Dai N."/>
            <person name="Sheng W."/>
            <person name="Hou X."/>
            <person name="Wei L."/>
        </authorList>
    </citation>
    <scope>NUCLEOTIDE SEQUENCE</scope>
    <source>
        <strain evidence="3">G01</strain>
        <tissue evidence="3">Leaf</tissue>
    </source>
</reference>
<keyword evidence="1" id="KW-0812">Transmembrane</keyword>
<feature type="transmembrane region" description="Helical" evidence="1">
    <location>
        <begin position="86"/>
        <end position="104"/>
    </location>
</feature>
<evidence type="ECO:0000259" key="2">
    <source>
        <dbReference type="PROSITE" id="PS50132"/>
    </source>
</evidence>
<comment type="caution">
    <text evidence="3">The sequence shown here is derived from an EMBL/GenBank/DDBJ whole genome shotgun (WGS) entry which is preliminary data.</text>
</comment>
<dbReference type="AlphaFoldDB" id="A0AAW2MB52"/>
<protein>
    <submittedName>
        <fullName evidence="3">Regulator of G-protein signaling 1</fullName>
    </submittedName>
</protein>
<feature type="transmembrane region" description="Helical" evidence="1">
    <location>
        <begin position="119"/>
        <end position="142"/>
    </location>
</feature>
<dbReference type="Pfam" id="PF00615">
    <property type="entry name" value="RGS"/>
    <property type="match status" value="1"/>
</dbReference>
<organism evidence="3">
    <name type="scientific">Sesamum angustifolium</name>
    <dbReference type="NCBI Taxonomy" id="2727405"/>
    <lineage>
        <taxon>Eukaryota</taxon>
        <taxon>Viridiplantae</taxon>
        <taxon>Streptophyta</taxon>
        <taxon>Embryophyta</taxon>
        <taxon>Tracheophyta</taxon>
        <taxon>Spermatophyta</taxon>
        <taxon>Magnoliopsida</taxon>
        <taxon>eudicotyledons</taxon>
        <taxon>Gunneridae</taxon>
        <taxon>Pentapetalae</taxon>
        <taxon>asterids</taxon>
        <taxon>lamiids</taxon>
        <taxon>Lamiales</taxon>
        <taxon>Pedaliaceae</taxon>
        <taxon>Sesamum</taxon>
    </lineage>
</organism>
<dbReference type="InterPro" id="IPR036305">
    <property type="entry name" value="RGS_sf"/>
</dbReference>
<sequence length="361" mass="40964">MATCAVKGGCPSDYVALSISLLSIIMLLAKATAPYLIHKIPRPKGSSFWLAAIQVFASLNLLLSIVMALGFLRFRRRRRLPPIRSFVLLPLVLLPWIVCATFIHMNKPLNSRCHMGSRWIIPVICLHALYVAALVGFTGAVRHIEFRFQELKELWRGILVSICSVGIWVVSYILNEIHEDISLVQIISRFLVLLMTSVLVVAFFSISISQPLISLKSLGKKDQQEYCMMGRALGIPDSGLLAQRELVQLVDSNEPLEKLLLNRRFRHSFMQFADSCLAGESVHFYEEVQQLDKIPVSDHVRRVYMARHIIDTYITPGATMEVNISHRCRQEILSTLDLAHPNLFKNALNELMQLMKMVRLS</sequence>